<proteinExistence type="inferred from homology"/>
<sequence>MRALNSLVLAVGLILPYLAIVASALPSVPHIVLPDNSWEPFQVRLAYAGSTGMHVSWNTYYPLEEPTVLYGFFPNALHFSASSTTSVTYPTSLTFNNHVKITGLEPDTVYYYRLVGSQEGEILSFRTGRVAGDKTPYSIAVVVDLGLIGPQGLSTSVGNGAANPLKPGETTTIESLLDNGDWDFLWHPGDIAYADYWLREEIQGFLPNTTIKEGYRVYESLLNQFYDEMSVITSIKPWMVGPGNHESNCDNGAAVDPAHNITYNVTICMPGQTNFTGFKHHFRMPSEESGGLGNFWYSFDHGMVHYVQFNTETDLGRGLVGPDEVNGTDGEYSGPFGEWRDEQIEWLEKDLMSVDRRKTPWVVAAGHRPWYVSAPICVPCQRAFEPLFTKYSVDLVLSGHNHLYERVAPMANNISDPKELNNPSFPWYITNGAAGHYDGLGAFTLPMKGYSREGFNTSYGWSRLVFHNCSHLAHEFVASGNGSVLDRATLFKGRECAGG</sequence>
<keyword evidence="9" id="KW-1185">Reference proteome</keyword>
<dbReference type="SUPFAM" id="SSF56300">
    <property type="entry name" value="Metallo-dependent phosphatases"/>
    <property type="match status" value="1"/>
</dbReference>
<organism evidence="8 9">
    <name type="scientific">Jaapia argillacea MUCL 33604</name>
    <dbReference type="NCBI Taxonomy" id="933084"/>
    <lineage>
        <taxon>Eukaryota</taxon>
        <taxon>Fungi</taxon>
        <taxon>Dikarya</taxon>
        <taxon>Basidiomycota</taxon>
        <taxon>Agaricomycotina</taxon>
        <taxon>Agaricomycetes</taxon>
        <taxon>Agaricomycetidae</taxon>
        <taxon>Jaapiales</taxon>
        <taxon>Jaapiaceae</taxon>
        <taxon>Jaapia</taxon>
    </lineage>
</organism>
<dbReference type="SUPFAM" id="SSF49363">
    <property type="entry name" value="Purple acid phosphatase, N-terminal domain"/>
    <property type="match status" value="1"/>
</dbReference>
<dbReference type="EC" id="3.1.3.2" evidence="4"/>
<accession>A0A067Q9A0</accession>
<keyword evidence="2 4" id="KW-0378">Hydrolase</keyword>
<dbReference type="STRING" id="933084.A0A067Q9A0"/>
<dbReference type="InterPro" id="IPR008963">
    <property type="entry name" value="Purple_acid_Pase-like_N"/>
</dbReference>
<dbReference type="Pfam" id="PF00149">
    <property type="entry name" value="Metallophos"/>
    <property type="match status" value="1"/>
</dbReference>
<dbReference type="PANTHER" id="PTHR22953">
    <property type="entry name" value="ACID PHOSPHATASE RELATED"/>
    <property type="match status" value="1"/>
</dbReference>
<dbReference type="PANTHER" id="PTHR22953:SF145">
    <property type="entry name" value="PURPLE ACID PHOSPHATASE"/>
    <property type="match status" value="1"/>
</dbReference>
<dbReference type="InterPro" id="IPR039331">
    <property type="entry name" value="PAPs-like"/>
</dbReference>
<dbReference type="Pfam" id="PF14008">
    <property type="entry name" value="Metallophos_C"/>
    <property type="match status" value="1"/>
</dbReference>
<feature type="domain" description="Purple acid phosphatase N-terminal" evidence="7">
    <location>
        <begin position="40"/>
        <end position="127"/>
    </location>
</feature>
<feature type="domain" description="Calcineurin-like phosphoesterase" evidence="5">
    <location>
        <begin position="172"/>
        <end position="403"/>
    </location>
</feature>
<protein>
    <recommendedName>
        <fullName evidence="4">Purple acid phosphatase</fullName>
        <ecNumber evidence="4">3.1.3.2</ecNumber>
    </recommendedName>
</protein>
<keyword evidence="1 4" id="KW-0732">Signal</keyword>
<evidence type="ECO:0000259" key="5">
    <source>
        <dbReference type="Pfam" id="PF00149"/>
    </source>
</evidence>
<comment type="catalytic activity">
    <reaction evidence="4">
        <text>a phosphate monoester + H2O = an alcohol + phosphate</text>
        <dbReference type="Rhea" id="RHEA:15017"/>
        <dbReference type="ChEBI" id="CHEBI:15377"/>
        <dbReference type="ChEBI" id="CHEBI:30879"/>
        <dbReference type="ChEBI" id="CHEBI:43474"/>
        <dbReference type="ChEBI" id="CHEBI:67140"/>
        <dbReference type="EC" id="3.1.3.2"/>
    </reaction>
</comment>
<dbReference type="AlphaFoldDB" id="A0A067Q9A0"/>
<keyword evidence="3" id="KW-0325">Glycoprotein</keyword>
<feature type="chain" id="PRO_5005103749" description="Purple acid phosphatase" evidence="4">
    <location>
        <begin position="25"/>
        <end position="499"/>
    </location>
</feature>
<reference evidence="9" key="1">
    <citation type="journal article" date="2014" name="Proc. Natl. Acad. Sci. U.S.A.">
        <title>Extensive sampling of basidiomycete genomes demonstrates inadequacy of the white-rot/brown-rot paradigm for wood decay fungi.</title>
        <authorList>
            <person name="Riley R."/>
            <person name="Salamov A.A."/>
            <person name="Brown D.W."/>
            <person name="Nagy L.G."/>
            <person name="Floudas D."/>
            <person name="Held B.W."/>
            <person name="Levasseur A."/>
            <person name="Lombard V."/>
            <person name="Morin E."/>
            <person name="Otillar R."/>
            <person name="Lindquist E.A."/>
            <person name="Sun H."/>
            <person name="LaButti K.M."/>
            <person name="Schmutz J."/>
            <person name="Jabbour D."/>
            <person name="Luo H."/>
            <person name="Baker S.E."/>
            <person name="Pisabarro A.G."/>
            <person name="Walton J.D."/>
            <person name="Blanchette R.A."/>
            <person name="Henrissat B."/>
            <person name="Martin F."/>
            <person name="Cullen D."/>
            <person name="Hibbett D.S."/>
            <person name="Grigoriev I.V."/>
        </authorList>
    </citation>
    <scope>NUCLEOTIDE SEQUENCE [LARGE SCALE GENOMIC DNA]</scope>
    <source>
        <strain evidence="9">MUCL 33604</strain>
    </source>
</reference>
<comment type="similarity">
    <text evidence="4">Belongs to the metallophosphoesterase superfamily. Purple acid phosphatase family.</text>
</comment>
<gene>
    <name evidence="8" type="ORF">JAAARDRAFT_68699</name>
</gene>
<feature type="signal peptide" evidence="4">
    <location>
        <begin position="1"/>
        <end position="24"/>
    </location>
</feature>
<evidence type="ECO:0000256" key="3">
    <source>
        <dbReference type="ARBA" id="ARBA00023180"/>
    </source>
</evidence>
<dbReference type="InParanoid" id="A0A067Q9A0"/>
<evidence type="ECO:0000313" key="8">
    <source>
        <dbReference type="EMBL" id="KDQ59171.1"/>
    </source>
</evidence>
<evidence type="ECO:0000313" key="9">
    <source>
        <dbReference type="Proteomes" id="UP000027265"/>
    </source>
</evidence>
<evidence type="ECO:0000256" key="1">
    <source>
        <dbReference type="ARBA" id="ARBA00022729"/>
    </source>
</evidence>
<name>A0A067Q9A0_9AGAM</name>
<dbReference type="InterPro" id="IPR029052">
    <property type="entry name" value="Metallo-depent_PP-like"/>
</dbReference>
<dbReference type="EMBL" id="KL197716">
    <property type="protein sequence ID" value="KDQ59171.1"/>
    <property type="molecule type" value="Genomic_DNA"/>
</dbReference>
<dbReference type="InterPro" id="IPR041792">
    <property type="entry name" value="MPP_PAP"/>
</dbReference>
<dbReference type="InterPro" id="IPR025733">
    <property type="entry name" value="PAPs_C"/>
</dbReference>
<dbReference type="Pfam" id="PF16656">
    <property type="entry name" value="Pur_ac_phosph_N"/>
    <property type="match status" value="1"/>
</dbReference>
<dbReference type="GO" id="GO:0046872">
    <property type="term" value="F:metal ion binding"/>
    <property type="evidence" value="ECO:0007669"/>
    <property type="project" value="InterPro"/>
</dbReference>
<evidence type="ECO:0000259" key="7">
    <source>
        <dbReference type="Pfam" id="PF16656"/>
    </source>
</evidence>
<evidence type="ECO:0000259" key="6">
    <source>
        <dbReference type="Pfam" id="PF14008"/>
    </source>
</evidence>
<dbReference type="GO" id="GO:0003993">
    <property type="term" value="F:acid phosphatase activity"/>
    <property type="evidence" value="ECO:0007669"/>
    <property type="project" value="UniProtKB-EC"/>
</dbReference>
<dbReference type="Gene3D" id="3.60.21.10">
    <property type="match status" value="1"/>
</dbReference>
<dbReference type="Gene3D" id="2.60.40.380">
    <property type="entry name" value="Purple acid phosphatase-like, N-terminal"/>
    <property type="match status" value="1"/>
</dbReference>
<dbReference type="InterPro" id="IPR015914">
    <property type="entry name" value="PAPs_N"/>
</dbReference>
<dbReference type="OrthoDB" id="45007at2759"/>
<feature type="domain" description="Purple acid phosphatase C-terminal" evidence="6">
    <location>
        <begin position="426"/>
        <end position="487"/>
    </location>
</feature>
<dbReference type="Proteomes" id="UP000027265">
    <property type="component" value="Unassembled WGS sequence"/>
</dbReference>
<evidence type="ECO:0000256" key="4">
    <source>
        <dbReference type="RuleBase" id="RU361203"/>
    </source>
</evidence>
<dbReference type="CDD" id="cd00839">
    <property type="entry name" value="MPP_PAPs"/>
    <property type="match status" value="1"/>
</dbReference>
<evidence type="ECO:0000256" key="2">
    <source>
        <dbReference type="ARBA" id="ARBA00022801"/>
    </source>
</evidence>
<dbReference type="HOGENOM" id="CLU_013387_2_2_1"/>
<dbReference type="InterPro" id="IPR004843">
    <property type="entry name" value="Calcineurin-like_PHP"/>
</dbReference>